<dbReference type="AlphaFoldDB" id="A0A1M6Q5S0"/>
<dbReference type="Proteomes" id="UP000183994">
    <property type="component" value="Unassembled WGS sequence"/>
</dbReference>
<protein>
    <submittedName>
        <fullName evidence="1">Uncharacterized protein</fullName>
    </submittedName>
</protein>
<evidence type="ECO:0000313" key="1">
    <source>
        <dbReference type="EMBL" id="SHK15604.1"/>
    </source>
</evidence>
<gene>
    <name evidence="1" type="ORF">SAMN02745216_02970</name>
</gene>
<name>A0A1M6Q5S0_9BACT</name>
<proteinExistence type="predicted"/>
<dbReference type="RefSeq" id="WP_073476966.1">
    <property type="nucleotide sequence ID" value="NZ_FQZU01000019.1"/>
</dbReference>
<sequence>MTILEANKPLPRLNLTLERTVLSAFFPMLQKGCLVLCPKPVSVEEFLLALPGASDINLLEKIQTVFVDGHPVDDIKAAILAPDMEVALSAAMPGALGAVMRRGGYYASMRRHITFQAHESRDGQGAFFITVKLFNLLLSQAGPSLLQNGVVLDSNELEELAKPVEAGFVRGDLDGKKFPKEEAAQILESIQGGAIAIFTIQ</sequence>
<keyword evidence="2" id="KW-1185">Reference proteome</keyword>
<organism evidence="1 2">
    <name type="scientific">Desulfatibacillum alkenivorans DSM 16219</name>
    <dbReference type="NCBI Taxonomy" id="1121393"/>
    <lineage>
        <taxon>Bacteria</taxon>
        <taxon>Pseudomonadati</taxon>
        <taxon>Thermodesulfobacteriota</taxon>
        <taxon>Desulfobacteria</taxon>
        <taxon>Desulfobacterales</taxon>
        <taxon>Desulfatibacillaceae</taxon>
        <taxon>Desulfatibacillum</taxon>
    </lineage>
</organism>
<dbReference type="STRING" id="1121393.SAMN02745216_02970"/>
<evidence type="ECO:0000313" key="2">
    <source>
        <dbReference type="Proteomes" id="UP000183994"/>
    </source>
</evidence>
<dbReference type="EMBL" id="FQZU01000019">
    <property type="protein sequence ID" value="SHK15604.1"/>
    <property type="molecule type" value="Genomic_DNA"/>
</dbReference>
<reference evidence="2" key="1">
    <citation type="submission" date="2016-11" db="EMBL/GenBank/DDBJ databases">
        <authorList>
            <person name="Varghese N."/>
            <person name="Submissions S."/>
        </authorList>
    </citation>
    <scope>NUCLEOTIDE SEQUENCE [LARGE SCALE GENOMIC DNA]</scope>
    <source>
        <strain evidence="2">DSM 16219</strain>
    </source>
</reference>
<accession>A0A1M6Q5S0</accession>
<dbReference type="OrthoDB" id="5396767at2"/>